<dbReference type="InterPro" id="IPR023614">
    <property type="entry name" value="Porin_dom_sf"/>
</dbReference>
<evidence type="ECO:0000256" key="9">
    <source>
        <dbReference type="ARBA" id="ARBA00023136"/>
    </source>
</evidence>
<comment type="caution">
    <text evidence="12">The sequence shown here is derived from an EMBL/GenBank/DDBJ whole genome shotgun (WGS) entry which is preliminary data.</text>
</comment>
<dbReference type="InterPro" id="IPR033900">
    <property type="entry name" value="Gram_neg_porin_domain"/>
</dbReference>
<dbReference type="InterPro" id="IPR050298">
    <property type="entry name" value="Gram-neg_bact_OMP"/>
</dbReference>
<keyword evidence="10" id="KW-0998">Cell outer membrane</keyword>
<dbReference type="GO" id="GO:0015288">
    <property type="term" value="F:porin activity"/>
    <property type="evidence" value="ECO:0007669"/>
    <property type="project" value="UniProtKB-KW"/>
</dbReference>
<dbReference type="Gene3D" id="2.40.160.10">
    <property type="entry name" value="Porin"/>
    <property type="match status" value="1"/>
</dbReference>
<evidence type="ECO:0000256" key="2">
    <source>
        <dbReference type="ARBA" id="ARBA00011233"/>
    </source>
</evidence>
<protein>
    <submittedName>
        <fullName evidence="12">Porin</fullName>
    </submittedName>
</protein>
<evidence type="ECO:0000259" key="11">
    <source>
        <dbReference type="Pfam" id="PF13609"/>
    </source>
</evidence>
<dbReference type="PANTHER" id="PTHR34501">
    <property type="entry name" value="PROTEIN YDDL-RELATED"/>
    <property type="match status" value="1"/>
</dbReference>
<keyword evidence="8" id="KW-0626">Porin</keyword>
<keyword evidence="5" id="KW-0812">Transmembrane</keyword>
<keyword evidence="9" id="KW-0472">Membrane</keyword>
<evidence type="ECO:0000313" key="12">
    <source>
        <dbReference type="EMBL" id="TFH67239.1"/>
    </source>
</evidence>
<gene>
    <name evidence="12" type="ORF">E3W66_09470</name>
</gene>
<dbReference type="Pfam" id="PF13609">
    <property type="entry name" value="Porin_4"/>
    <property type="match status" value="1"/>
</dbReference>
<keyword evidence="3" id="KW-0813">Transport</keyword>
<evidence type="ECO:0000256" key="4">
    <source>
        <dbReference type="ARBA" id="ARBA00022452"/>
    </source>
</evidence>
<dbReference type="OrthoDB" id="8957883at2"/>
<dbReference type="GO" id="GO:0046930">
    <property type="term" value="C:pore complex"/>
    <property type="evidence" value="ECO:0007669"/>
    <property type="project" value="UniProtKB-KW"/>
</dbReference>
<keyword evidence="13" id="KW-1185">Reference proteome</keyword>
<evidence type="ECO:0000256" key="1">
    <source>
        <dbReference type="ARBA" id="ARBA00004571"/>
    </source>
</evidence>
<sequence>MTVAAINFARCHITEIKVPHSCHRKFILVTKKCHQVACNCTPLPRAGVVMNRFKPCLLACATLWALPVAASGPLDGSIYGKINLSVVATEEQGGTTSQDNYQVNSNASRLGVKGNSEIQPDLYAVYKAEFEVCADDGKCSGDSPFKQRNIMAGLKGRYGMVWVGNHDTPTKMAQNKVDLFNDLDGDLKNLLDGETRASNMVAYTSPTVNGFAATLAMMPGEEAEGADADDGLADGLSYSLSYTQGDLYLAVAGDREVKGQDLLRLVAQYQLQQLQLGFIYQQNEDSDGGSSVDEDGYFVSAAYKLDAVTLKAQYGSVDSALEESDKETLSLGADYKLAKSTKLFAFYTANEDGSEENDYLGVGMEHKF</sequence>
<feature type="domain" description="Porin" evidence="11">
    <location>
        <begin position="64"/>
        <end position="351"/>
    </location>
</feature>
<evidence type="ECO:0000256" key="8">
    <source>
        <dbReference type="ARBA" id="ARBA00023114"/>
    </source>
</evidence>
<proteinExistence type="predicted"/>
<evidence type="ECO:0000313" key="13">
    <source>
        <dbReference type="Proteomes" id="UP000298133"/>
    </source>
</evidence>
<reference evidence="12 13" key="1">
    <citation type="submission" date="2019-03" db="EMBL/GenBank/DDBJ databases">
        <title>Draft genome of Gammaproteobacteria bacterium LSUCC0057, a member of the SAR92 clade.</title>
        <authorList>
            <person name="Lanclos V.C."/>
            <person name="Doiron C."/>
            <person name="Henson M.W."/>
            <person name="Thrash J.C."/>
        </authorList>
    </citation>
    <scope>NUCLEOTIDE SEQUENCE [LARGE SCALE GENOMIC DNA]</scope>
    <source>
        <strain evidence="12 13">LSUCC0057</strain>
    </source>
</reference>
<dbReference type="AlphaFoldDB" id="A0A4Y8UHM5"/>
<evidence type="ECO:0000256" key="3">
    <source>
        <dbReference type="ARBA" id="ARBA00022448"/>
    </source>
</evidence>
<evidence type="ECO:0000256" key="5">
    <source>
        <dbReference type="ARBA" id="ARBA00022692"/>
    </source>
</evidence>
<accession>A0A4Y8UHM5</accession>
<comment type="subcellular location">
    <subcellularLocation>
        <location evidence="1">Cell outer membrane</location>
        <topology evidence="1">Multi-pass membrane protein</topology>
    </subcellularLocation>
</comment>
<dbReference type="GO" id="GO:0009279">
    <property type="term" value="C:cell outer membrane"/>
    <property type="evidence" value="ECO:0007669"/>
    <property type="project" value="UniProtKB-SubCell"/>
</dbReference>
<keyword evidence="7" id="KW-0406">Ion transport</keyword>
<evidence type="ECO:0000256" key="6">
    <source>
        <dbReference type="ARBA" id="ARBA00022729"/>
    </source>
</evidence>
<name>A0A4Y8UHM5_9GAMM</name>
<dbReference type="GO" id="GO:0006811">
    <property type="term" value="P:monoatomic ion transport"/>
    <property type="evidence" value="ECO:0007669"/>
    <property type="project" value="UniProtKB-KW"/>
</dbReference>
<dbReference type="CDD" id="cd00342">
    <property type="entry name" value="gram_neg_porins"/>
    <property type="match status" value="1"/>
</dbReference>
<dbReference type="Proteomes" id="UP000298133">
    <property type="component" value="Unassembled WGS sequence"/>
</dbReference>
<evidence type="ECO:0000256" key="10">
    <source>
        <dbReference type="ARBA" id="ARBA00023237"/>
    </source>
</evidence>
<evidence type="ECO:0000256" key="7">
    <source>
        <dbReference type="ARBA" id="ARBA00023065"/>
    </source>
</evidence>
<dbReference type="PANTHER" id="PTHR34501:SF9">
    <property type="entry name" value="MAJOR OUTER MEMBRANE PROTEIN P.IA"/>
    <property type="match status" value="1"/>
</dbReference>
<comment type="subunit">
    <text evidence="2">Homotrimer.</text>
</comment>
<dbReference type="EMBL" id="SPIA01000004">
    <property type="protein sequence ID" value="TFH67239.1"/>
    <property type="molecule type" value="Genomic_DNA"/>
</dbReference>
<keyword evidence="6" id="KW-0732">Signal</keyword>
<keyword evidence="4" id="KW-1134">Transmembrane beta strand</keyword>
<dbReference type="SUPFAM" id="SSF56935">
    <property type="entry name" value="Porins"/>
    <property type="match status" value="1"/>
</dbReference>
<organism evidence="12 13">
    <name type="scientific">Gammaproteobacteria bacterium LSUCC0057</name>
    <dbReference type="NCBI Taxonomy" id="2559237"/>
    <lineage>
        <taxon>Bacteria</taxon>
        <taxon>Pseudomonadati</taxon>
        <taxon>Pseudomonadota</taxon>
        <taxon>Gammaproteobacteria</taxon>
        <taxon>Cellvibrionales</taxon>
        <taxon>Porticoccaceae</taxon>
        <taxon>SAR92 clade</taxon>
    </lineage>
</organism>